<dbReference type="Pfam" id="PF01810">
    <property type="entry name" value="LysE"/>
    <property type="match status" value="1"/>
</dbReference>
<dbReference type="PANTHER" id="PTHR30086:SF21">
    <property type="entry name" value="TRANSPORT PROTEIN"/>
    <property type="match status" value="1"/>
</dbReference>
<dbReference type="EMBL" id="BMPO01000010">
    <property type="protein sequence ID" value="GGK07279.1"/>
    <property type="molecule type" value="Genomic_DNA"/>
</dbReference>
<feature type="transmembrane region" description="Helical" evidence="6">
    <location>
        <begin position="126"/>
        <end position="144"/>
    </location>
</feature>
<evidence type="ECO:0000256" key="1">
    <source>
        <dbReference type="ARBA" id="ARBA00004651"/>
    </source>
</evidence>
<protein>
    <submittedName>
        <fullName evidence="7">Lysine transporter LysE</fullName>
    </submittedName>
</protein>
<evidence type="ECO:0000256" key="4">
    <source>
        <dbReference type="ARBA" id="ARBA00022989"/>
    </source>
</evidence>
<keyword evidence="3 6" id="KW-0812">Transmembrane</keyword>
<sequence length="265" mass="28429">MRAISNEHSTHSVALRQRLLKRQLLTSTTSAGLTHSTSTAYCIGVKCSPQFSLELAMYWAEFFTVALIHLLAVASPGPDFAVVVRESVMQGRRTGLITAAGVGTGILVHVAYSLLGIGLIVSQSIVHFNALKWLAAAYLLYIGFKALRARPAAVSADALSAPSADRSARSAFVVGFVTNGLNPKATLFFLSLFTVVISPQTPHLVQAGYGLYLAVATGLWFCMVALLFSQARVRAGFARLGHWFDRAMGAVLVALGIKLAFTQMR</sequence>
<dbReference type="InterPro" id="IPR001123">
    <property type="entry name" value="LeuE-type"/>
</dbReference>
<evidence type="ECO:0000313" key="8">
    <source>
        <dbReference type="Proteomes" id="UP000635983"/>
    </source>
</evidence>
<dbReference type="GO" id="GO:0015171">
    <property type="term" value="F:amino acid transmembrane transporter activity"/>
    <property type="evidence" value="ECO:0007669"/>
    <property type="project" value="TreeGrafter"/>
</dbReference>
<name>A0A917Q264_9PSED</name>
<comment type="subcellular location">
    <subcellularLocation>
        <location evidence="1">Cell membrane</location>
        <topology evidence="1">Multi-pass membrane protein</topology>
    </subcellularLocation>
</comment>
<keyword evidence="8" id="KW-1185">Reference proteome</keyword>
<dbReference type="GO" id="GO:0005886">
    <property type="term" value="C:plasma membrane"/>
    <property type="evidence" value="ECO:0007669"/>
    <property type="project" value="UniProtKB-SubCell"/>
</dbReference>
<dbReference type="Proteomes" id="UP000635983">
    <property type="component" value="Unassembled WGS sequence"/>
</dbReference>
<feature type="transmembrane region" description="Helical" evidence="6">
    <location>
        <begin position="96"/>
        <end position="120"/>
    </location>
</feature>
<dbReference type="PANTHER" id="PTHR30086">
    <property type="entry name" value="ARGININE EXPORTER PROTEIN ARGO"/>
    <property type="match status" value="1"/>
</dbReference>
<evidence type="ECO:0000256" key="6">
    <source>
        <dbReference type="SAM" id="Phobius"/>
    </source>
</evidence>
<keyword evidence="4 6" id="KW-1133">Transmembrane helix</keyword>
<evidence type="ECO:0000313" key="7">
    <source>
        <dbReference type="EMBL" id="GGK07279.1"/>
    </source>
</evidence>
<evidence type="ECO:0000256" key="2">
    <source>
        <dbReference type="ARBA" id="ARBA00022475"/>
    </source>
</evidence>
<feature type="transmembrane region" description="Helical" evidence="6">
    <location>
        <begin position="209"/>
        <end position="231"/>
    </location>
</feature>
<accession>A0A917Q264</accession>
<keyword evidence="5 6" id="KW-0472">Membrane</keyword>
<feature type="transmembrane region" description="Helical" evidence="6">
    <location>
        <begin position="171"/>
        <end position="197"/>
    </location>
</feature>
<reference evidence="7" key="2">
    <citation type="submission" date="2020-09" db="EMBL/GenBank/DDBJ databases">
        <authorList>
            <person name="Sun Q."/>
            <person name="Ohkuma M."/>
        </authorList>
    </citation>
    <scope>NUCLEOTIDE SEQUENCE</scope>
    <source>
        <strain evidence="7">JCM 30078</strain>
    </source>
</reference>
<gene>
    <name evidence="7" type="ORF">GCM10009304_36880</name>
</gene>
<keyword evidence="2" id="KW-1003">Cell membrane</keyword>
<dbReference type="AlphaFoldDB" id="A0A917Q264"/>
<organism evidence="7 8">
    <name type="scientific">Pseudomonas matsuisoli</name>
    <dbReference type="NCBI Taxonomy" id="1515666"/>
    <lineage>
        <taxon>Bacteria</taxon>
        <taxon>Pseudomonadati</taxon>
        <taxon>Pseudomonadota</taxon>
        <taxon>Gammaproteobacteria</taxon>
        <taxon>Pseudomonadales</taxon>
        <taxon>Pseudomonadaceae</taxon>
        <taxon>Pseudomonas</taxon>
    </lineage>
</organism>
<comment type="caution">
    <text evidence="7">The sequence shown here is derived from an EMBL/GenBank/DDBJ whole genome shotgun (WGS) entry which is preliminary data.</text>
</comment>
<reference evidence="7" key="1">
    <citation type="journal article" date="2014" name="Int. J. Syst. Evol. Microbiol.">
        <title>Complete genome sequence of Corynebacterium casei LMG S-19264T (=DSM 44701T), isolated from a smear-ripened cheese.</title>
        <authorList>
            <consortium name="US DOE Joint Genome Institute (JGI-PGF)"/>
            <person name="Walter F."/>
            <person name="Albersmeier A."/>
            <person name="Kalinowski J."/>
            <person name="Ruckert C."/>
        </authorList>
    </citation>
    <scope>NUCLEOTIDE SEQUENCE</scope>
    <source>
        <strain evidence="7">JCM 30078</strain>
    </source>
</reference>
<proteinExistence type="predicted"/>
<evidence type="ECO:0000256" key="5">
    <source>
        <dbReference type="ARBA" id="ARBA00023136"/>
    </source>
</evidence>
<evidence type="ECO:0000256" key="3">
    <source>
        <dbReference type="ARBA" id="ARBA00022692"/>
    </source>
</evidence>